<evidence type="ECO:0000256" key="2">
    <source>
        <dbReference type="ARBA" id="ARBA00022679"/>
    </source>
</evidence>
<comment type="function">
    <text evidence="9">Condenses 4-methyl-5-(beta-hydroxyethyl)thiazole monophosphate (THZ-P) and 2-methyl-4-amino-5-hydroxymethyl pyrimidine pyrophosphate (HMP-PP) to form thiamine monophosphate (TMP).</text>
</comment>
<dbReference type="RefSeq" id="WP_167374475.1">
    <property type="nucleotide sequence ID" value="NZ_BMHB01000002.1"/>
</dbReference>
<feature type="binding site" evidence="9">
    <location>
        <position position="75"/>
    </location>
    <ligand>
        <name>Mg(2+)</name>
        <dbReference type="ChEBI" id="CHEBI:18420"/>
    </ligand>
</feature>
<comment type="caution">
    <text evidence="13">The sequence shown here is derived from an EMBL/GenBank/DDBJ whole genome shotgun (WGS) entry which is preliminary data.</text>
</comment>
<dbReference type="HAMAP" id="MF_00097">
    <property type="entry name" value="TMP_synthase"/>
    <property type="match status" value="1"/>
</dbReference>
<evidence type="ECO:0000256" key="10">
    <source>
        <dbReference type="RuleBase" id="RU003826"/>
    </source>
</evidence>
<comment type="similarity">
    <text evidence="9 10">Belongs to the thiamine-phosphate synthase family.</text>
</comment>
<comment type="cofactor">
    <cofactor evidence="9">
        <name>Mg(2+)</name>
        <dbReference type="ChEBI" id="CHEBI:18420"/>
    </cofactor>
    <text evidence="9">Binds 1 Mg(2+) ion per subunit.</text>
</comment>
<evidence type="ECO:0000256" key="5">
    <source>
        <dbReference type="ARBA" id="ARBA00022977"/>
    </source>
</evidence>
<evidence type="ECO:0000256" key="1">
    <source>
        <dbReference type="ARBA" id="ARBA00005165"/>
    </source>
</evidence>
<dbReference type="InterPro" id="IPR013785">
    <property type="entry name" value="Aldolase_TIM"/>
</dbReference>
<dbReference type="Proteomes" id="UP000626244">
    <property type="component" value="Unassembled WGS sequence"/>
</dbReference>
<dbReference type="EMBL" id="BMHB01000002">
    <property type="protein sequence ID" value="GGI16359.1"/>
    <property type="molecule type" value="Genomic_DNA"/>
</dbReference>
<evidence type="ECO:0000256" key="9">
    <source>
        <dbReference type="HAMAP-Rule" id="MF_00097"/>
    </source>
</evidence>
<comment type="catalytic activity">
    <reaction evidence="8 9 10">
        <text>2-[(2R,5Z)-2-carboxy-4-methylthiazol-5(2H)-ylidene]ethyl phosphate + 4-amino-2-methyl-5-(diphosphooxymethyl)pyrimidine + 2 H(+) = thiamine phosphate + CO2 + diphosphate</text>
        <dbReference type="Rhea" id="RHEA:47844"/>
        <dbReference type="ChEBI" id="CHEBI:15378"/>
        <dbReference type="ChEBI" id="CHEBI:16526"/>
        <dbReference type="ChEBI" id="CHEBI:33019"/>
        <dbReference type="ChEBI" id="CHEBI:37575"/>
        <dbReference type="ChEBI" id="CHEBI:57841"/>
        <dbReference type="ChEBI" id="CHEBI:62899"/>
        <dbReference type="EC" id="2.5.1.3"/>
    </reaction>
</comment>
<evidence type="ECO:0000256" key="4">
    <source>
        <dbReference type="ARBA" id="ARBA00022842"/>
    </source>
</evidence>
<feature type="binding site" evidence="9">
    <location>
        <position position="142"/>
    </location>
    <ligand>
        <name>4-amino-2-methyl-5-(diphosphooxymethyl)pyrimidine</name>
        <dbReference type="ChEBI" id="CHEBI:57841"/>
    </ligand>
</feature>
<feature type="binding site" evidence="9">
    <location>
        <position position="169"/>
    </location>
    <ligand>
        <name>2-[(2R,5Z)-2-carboxy-4-methylthiazol-5(2H)-ylidene]ethyl phosphate</name>
        <dbReference type="ChEBI" id="CHEBI:62899"/>
    </ligand>
</feature>
<dbReference type="Gene3D" id="3.20.20.70">
    <property type="entry name" value="Aldolase class I"/>
    <property type="match status" value="1"/>
</dbReference>
<dbReference type="InterPro" id="IPR022998">
    <property type="entry name" value="ThiamineP_synth_TenI"/>
</dbReference>
<organism evidence="13 14">
    <name type="scientific">Gottfriedia solisilvae</name>
    <dbReference type="NCBI Taxonomy" id="1516104"/>
    <lineage>
        <taxon>Bacteria</taxon>
        <taxon>Bacillati</taxon>
        <taxon>Bacillota</taxon>
        <taxon>Bacilli</taxon>
        <taxon>Bacillales</taxon>
        <taxon>Bacillaceae</taxon>
        <taxon>Gottfriedia</taxon>
    </lineage>
</organism>
<dbReference type="EC" id="2.5.1.3" evidence="9"/>
<feature type="binding site" evidence="9">
    <location>
        <position position="94"/>
    </location>
    <ligand>
        <name>Mg(2+)</name>
        <dbReference type="ChEBI" id="CHEBI:18420"/>
    </ligand>
</feature>
<dbReference type="PANTHER" id="PTHR20857">
    <property type="entry name" value="THIAMINE-PHOSPHATE PYROPHOSPHORYLASE"/>
    <property type="match status" value="1"/>
</dbReference>
<dbReference type="GO" id="GO:0004789">
    <property type="term" value="F:thiamine-phosphate diphosphorylase activity"/>
    <property type="evidence" value="ECO:0007669"/>
    <property type="project" value="UniProtKB-UniRule"/>
</dbReference>
<dbReference type="GO" id="GO:0009228">
    <property type="term" value="P:thiamine biosynthetic process"/>
    <property type="evidence" value="ECO:0007669"/>
    <property type="project" value="UniProtKB-KW"/>
</dbReference>
<evidence type="ECO:0000256" key="8">
    <source>
        <dbReference type="ARBA" id="ARBA00047883"/>
    </source>
</evidence>
<dbReference type="GO" id="GO:0000287">
    <property type="term" value="F:magnesium ion binding"/>
    <property type="evidence" value="ECO:0007669"/>
    <property type="project" value="UniProtKB-UniRule"/>
</dbReference>
<feature type="binding site" evidence="9">
    <location>
        <begin position="42"/>
        <end position="46"/>
    </location>
    <ligand>
        <name>4-amino-2-methyl-5-(diphosphooxymethyl)pyrimidine</name>
        <dbReference type="ChEBI" id="CHEBI:57841"/>
    </ligand>
</feature>
<dbReference type="PANTHER" id="PTHR20857:SF23">
    <property type="entry name" value="THIAMINE BIOSYNTHETIC BIFUNCTIONAL ENZYME"/>
    <property type="match status" value="1"/>
</dbReference>
<dbReference type="GO" id="GO:0005737">
    <property type="term" value="C:cytoplasm"/>
    <property type="evidence" value="ECO:0007669"/>
    <property type="project" value="TreeGrafter"/>
</dbReference>
<dbReference type="InterPro" id="IPR034291">
    <property type="entry name" value="TMP_synthase"/>
</dbReference>
<dbReference type="AlphaFoldDB" id="A0A8J3APD5"/>
<protein>
    <recommendedName>
        <fullName evidence="9">Thiamine-phosphate synthase</fullName>
        <shortName evidence="9">TP synthase</shortName>
        <shortName evidence="9">TPS</shortName>
        <ecNumber evidence="9">2.5.1.3</ecNumber>
    </recommendedName>
    <alternativeName>
        <fullName evidence="9">Thiamine-phosphate pyrophosphorylase</fullName>
        <shortName evidence="9">TMP pyrophosphorylase</shortName>
        <shortName evidence="9">TMP-PPase</shortName>
    </alternativeName>
</protein>
<name>A0A8J3APD5_9BACI</name>
<gene>
    <name evidence="9 13" type="primary">thiE</name>
    <name evidence="13" type="ORF">GCM10007380_32570</name>
</gene>
<comment type="catalytic activity">
    <reaction evidence="7 9 10">
        <text>2-(2-carboxy-4-methylthiazol-5-yl)ethyl phosphate + 4-amino-2-methyl-5-(diphosphooxymethyl)pyrimidine + 2 H(+) = thiamine phosphate + CO2 + diphosphate</text>
        <dbReference type="Rhea" id="RHEA:47848"/>
        <dbReference type="ChEBI" id="CHEBI:15378"/>
        <dbReference type="ChEBI" id="CHEBI:16526"/>
        <dbReference type="ChEBI" id="CHEBI:33019"/>
        <dbReference type="ChEBI" id="CHEBI:37575"/>
        <dbReference type="ChEBI" id="CHEBI:57841"/>
        <dbReference type="ChEBI" id="CHEBI:62890"/>
        <dbReference type="EC" id="2.5.1.3"/>
    </reaction>
</comment>
<comment type="catalytic activity">
    <reaction evidence="6 9 10">
        <text>4-methyl-5-(2-phosphooxyethyl)-thiazole + 4-amino-2-methyl-5-(diphosphooxymethyl)pyrimidine + H(+) = thiamine phosphate + diphosphate</text>
        <dbReference type="Rhea" id="RHEA:22328"/>
        <dbReference type="ChEBI" id="CHEBI:15378"/>
        <dbReference type="ChEBI" id="CHEBI:33019"/>
        <dbReference type="ChEBI" id="CHEBI:37575"/>
        <dbReference type="ChEBI" id="CHEBI:57841"/>
        <dbReference type="ChEBI" id="CHEBI:58296"/>
        <dbReference type="EC" id="2.5.1.3"/>
    </reaction>
</comment>
<feature type="binding site" evidence="9">
    <location>
        <begin position="189"/>
        <end position="190"/>
    </location>
    <ligand>
        <name>2-[(2R,5Z)-2-carboxy-4-methylthiazol-5(2H)-ylidene]ethyl phosphate</name>
        <dbReference type="ChEBI" id="CHEBI:62899"/>
    </ligand>
</feature>
<dbReference type="GO" id="GO:0009229">
    <property type="term" value="P:thiamine diphosphate biosynthetic process"/>
    <property type="evidence" value="ECO:0007669"/>
    <property type="project" value="UniProtKB-UniRule"/>
</dbReference>
<keyword evidence="4 9" id="KW-0460">Magnesium</keyword>
<evidence type="ECO:0000256" key="6">
    <source>
        <dbReference type="ARBA" id="ARBA00047334"/>
    </source>
</evidence>
<dbReference type="NCBIfam" id="TIGR00693">
    <property type="entry name" value="thiE"/>
    <property type="match status" value="1"/>
</dbReference>
<dbReference type="UniPathway" id="UPA00060">
    <property type="reaction ID" value="UER00141"/>
</dbReference>
<keyword evidence="2 9" id="KW-0808">Transferase</keyword>
<keyword evidence="14" id="KW-1185">Reference proteome</keyword>
<feature type="binding site" evidence="9">
    <location>
        <position position="74"/>
    </location>
    <ligand>
        <name>4-amino-2-methyl-5-(diphosphooxymethyl)pyrimidine</name>
        <dbReference type="ChEBI" id="CHEBI:57841"/>
    </ligand>
</feature>
<reference evidence="14" key="1">
    <citation type="journal article" date="2019" name="Int. J. Syst. Evol. Microbiol.">
        <title>The Global Catalogue of Microorganisms (GCM) 10K type strain sequencing project: providing services to taxonomists for standard genome sequencing and annotation.</title>
        <authorList>
            <consortium name="The Broad Institute Genomics Platform"/>
            <consortium name="The Broad Institute Genome Sequencing Center for Infectious Disease"/>
            <person name="Wu L."/>
            <person name="Ma J."/>
        </authorList>
    </citation>
    <scope>NUCLEOTIDE SEQUENCE [LARGE SCALE GENOMIC DNA]</scope>
    <source>
        <strain evidence="14">CGMCC 1.14993</strain>
    </source>
</reference>
<evidence type="ECO:0000256" key="11">
    <source>
        <dbReference type="RuleBase" id="RU004253"/>
    </source>
</evidence>
<dbReference type="FunFam" id="3.20.20.70:FF:000096">
    <property type="entry name" value="Thiamine-phosphate synthase"/>
    <property type="match status" value="1"/>
</dbReference>
<keyword evidence="5 9" id="KW-0784">Thiamine biosynthesis</keyword>
<evidence type="ECO:0000256" key="7">
    <source>
        <dbReference type="ARBA" id="ARBA00047851"/>
    </source>
</evidence>
<accession>A0A8J3APD5</accession>
<dbReference type="Pfam" id="PF02581">
    <property type="entry name" value="TMP-TENI"/>
    <property type="match status" value="1"/>
</dbReference>
<sequence>MSLLRNKVDYKLYLVTDRDVLGKRDLIESVEAAIKGGTTIVQLREKNCSSLDFYELALKVKEVTLKYNIPLIINDRLDIALAIKADGLHIGQEDLPITVAREIVGKDMIIGVSATTLEEALLAQKQGADYVGIGSVYPTNTKLDAKPVSLEELHVIREAISIPIVGIGGINEDNVTDLMKTKIDGVAIVSAILGKEDIKAAAENFIIKMND</sequence>
<evidence type="ECO:0000313" key="13">
    <source>
        <dbReference type="EMBL" id="GGI16359.1"/>
    </source>
</evidence>
<evidence type="ECO:0000313" key="14">
    <source>
        <dbReference type="Proteomes" id="UP000626244"/>
    </source>
</evidence>
<dbReference type="CDD" id="cd00564">
    <property type="entry name" value="TMP_TenI"/>
    <property type="match status" value="1"/>
</dbReference>
<feature type="binding site" evidence="9">
    <location>
        <begin position="139"/>
        <end position="141"/>
    </location>
    <ligand>
        <name>2-[(2R,5Z)-2-carboxy-4-methylthiazol-5(2H)-ylidene]ethyl phosphate</name>
        <dbReference type="ChEBI" id="CHEBI:62899"/>
    </ligand>
</feature>
<evidence type="ECO:0000259" key="12">
    <source>
        <dbReference type="Pfam" id="PF02581"/>
    </source>
</evidence>
<proteinExistence type="inferred from homology"/>
<evidence type="ECO:0000256" key="3">
    <source>
        <dbReference type="ARBA" id="ARBA00022723"/>
    </source>
</evidence>
<keyword evidence="3 9" id="KW-0479">Metal-binding</keyword>
<feature type="binding site" evidence="9">
    <location>
        <position position="113"/>
    </location>
    <ligand>
        <name>4-amino-2-methyl-5-(diphosphooxymethyl)pyrimidine</name>
        <dbReference type="ChEBI" id="CHEBI:57841"/>
    </ligand>
</feature>
<feature type="domain" description="Thiamine phosphate synthase/TenI" evidence="12">
    <location>
        <begin position="12"/>
        <end position="192"/>
    </location>
</feature>
<comment type="pathway">
    <text evidence="1 9 11">Cofactor biosynthesis; thiamine diphosphate biosynthesis; thiamine phosphate from 4-amino-2-methyl-5-diphosphomethylpyrimidine and 4-methyl-5-(2-phosphoethyl)-thiazole: step 1/1.</text>
</comment>
<dbReference type="InterPro" id="IPR036206">
    <property type="entry name" value="ThiamineP_synth_sf"/>
</dbReference>
<dbReference type="SUPFAM" id="SSF51391">
    <property type="entry name" value="Thiamin phosphate synthase"/>
    <property type="match status" value="1"/>
</dbReference>